<sequence>MLLTDGGTDNAKEVFEKYNWSKNKSVRVFTYAVGPTANPTSAIRWMACSNRGYFSQIPAMGAIRSKVQHYIGVLARPLALNHSEYIKWAGVYQDSHGLGMVTTVTLPVYNRTLGANNQTILGVMGVDITTDDMLKKIERHKLGPLGYAFAINRNGYVVFHPNLKIPKDWNKDPPNVDFLEVEVENEQKEELRRRMIDGDSGTMEIQTFVVSPDGNHAWLENRTYSFVPIQETSFSLCISVPSHQKKYMQPMGITVHEAKALLHSNLSAMLIAPWDYYSGYSKEDNITMTAEDLINVLDYTNDHDNYLMQLLFWDANITKKMELYWHDVDIFPQFKFRDDVIATFVGTNGGLTMVYPASEKDRYVMWRDVWKADYYQRAMQVDYFVYTAPYRKGSLENSTAPPITVVKSVKINNSIKTAVIGVTMNHSRIMEELLTASDYGNSDQYHCRESDKLICYLLDDGAFVISTNQEDKLGAVGQFLGNVDRGLMFGLINRTVYVKHEISDFQATCMRKTKKSAGGLKNIRVPSVNLLYEMLSWKWWFNKVAWSYFSFNIYNWFFSEPVNFAYAEEESESESCIMNRIQYYWPSSTFNSMSGIVPCENCSREFRVVRLMYSNLVLVVTELECNECSYTEINQEPEEVKPNFCESQPRYRKRPGECYKYDAREDDKKCSGSANLPSYFVLLTALFLLRLCVYLSDS</sequence>
<dbReference type="CDD" id="cd18774">
    <property type="entry name" value="PDC2_HK_sensor"/>
    <property type="match status" value="1"/>
</dbReference>
<protein>
    <recommendedName>
        <fullName evidence="1">Voltage-dependent calcium channel alpha-2/delta subunit conserved region domain-containing protein</fullName>
    </recommendedName>
</protein>
<accession>A0A0L8HVV3</accession>
<reference evidence="2" key="1">
    <citation type="submission" date="2015-07" db="EMBL/GenBank/DDBJ databases">
        <title>MeaNS - Measles Nucleotide Surveillance Program.</title>
        <authorList>
            <person name="Tran T."/>
            <person name="Druce J."/>
        </authorList>
    </citation>
    <scope>NUCLEOTIDE SEQUENCE</scope>
    <source>
        <strain evidence="2">UCB-OBI-ISO-001</strain>
        <tissue evidence="2">Gonad</tissue>
    </source>
</reference>
<dbReference type="GO" id="GO:0005245">
    <property type="term" value="F:voltage-gated calcium channel activity"/>
    <property type="evidence" value="ECO:0007669"/>
    <property type="project" value="TreeGrafter"/>
</dbReference>
<dbReference type="Gene3D" id="3.30.450.20">
    <property type="entry name" value="PAS domain"/>
    <property type="match status" value="1"/>
</dbReference>
<dbReference type="AlphaFoldDB" id="A0A0L8HVV3"/>
<gene>
    <name evidence="2" type="ORF">OCBIM_22004681mg</name>
</gene>
<evidence type="ECO:0000313" key="2">
    <source>
        <dbReference type="EMBL" id="KOF93326.1"/>
    </source>
</evidence>
<name>A0A0L8HVV3_OCTBM</name>
<proteinExistence type="predicted"/>
<dbReference type="InterPro" id="IPR013680">
    <property type="entry name" value="VDCC_a2/dsu"/>
</dbReference>
<feature type="domain" description="Voltage-dependent calcium channel alpha-2/delta subunit conserved region" evidence="1">
    <location>
        <begin position="269"/>
        <end position="670"/>
    </location>
</feature>
<dbReference type="PANTHER" id="PTHR10166">
    <property type="entry name" value="VOLTAGE-DEPENDENT CALCIUM CHANNEL SUBUNIT ALPHA-2/DELTA-RELATED"/>
    <property type="match status" value="1"/>
</dbReference>
<dbReference type="OrthoDB" id="10054666at2759"/>
<dbReference type="Pfam" id="PF08473">
    <property type="entry name" value="VGCC_alpha2"/>
    <property type="match status" value="1"/>
</dbReference>
<dbReference type="GO" id="GO:0005891">
    <property type="term" value="C:voltage-gated calcium channel complex"/>
    <property type="evidence" value="ECO:0007669"/>
    <property type="project" value="TreeGrafter"/>
</dbReference>
<dbReference type="InterPro" id="IPR051173">
    <property type="entry name" value="Ca_channel_alpha-2/delta"/>
</dbReference>
<dbReference type="EMBL" id="KQ417198">
    <property type="protein sequence ID" value="KOF93326.1"/>
    <property type="molecule type" value="Genomic_DNA"/>
</dbReference>
<dbReference type="PANTHER" id="PTHR10166:SF67">
    <property type="entry name" value="VWFA DOMAIN-CONTAINING PROTEIN"/>
    <property type="match status" value="1"/>
</dbReference>
<organism evidence="2">
    <name type="scientific">Octopus bimaculoides</name>
    <name type="common">California two-spotted octopus</name>
    <dbReference type="NCBI Taxonomy" id="37653"/>
    <lineage>
        <taxon>Eukaryota</taxon>
        <taxon>Metazoa</taxon>
        <taxon>Spiralia</taxon>
        <taxon>Lophotrochozoa</taxon>
        <taxon>Mollusca</taxon>
        <taxon>Cephalopoda</taxon>
        <taxon>Coleoidea</taxon>
        <taxon>Octopodiformes</taxon>
        <taxon>Octopoda</taxon>
        <taxon>Incirrata</taxon>
        <taxon>Octopodidae</taxon>
        <taxon>Octopus</taxon>
    </lineage>
</organism>
<dbReference type="STRING" id="37653.A0A0L8HVV3"/>
<evidence type="ECO:0000259" key="1">
    <source>
        <dbReference type="Pfam" id="PF08473"/>
    </source>
</evidence>